<comment type="similarity">
    <text evidence="1">Belongs to the thioesterase PaaI family.</text>
</comment>
<dbReference type="EMBL" id="JACYHB010000001">
    <property type="protein sequence ID" value="MBD8077705.1"/>
    <property type="molecule type" value="Genomic_DNA"/>
</dbReference>
<proteinExistence type="inferred from homology"/>
<dbReference type="NCBIfam" id="TIGR00369">
    <property type="entry name" value="unchar_dom_1"/>
    <property type="match status" value="1"/>
</dbReference>
<evidence type="ECO:0000259" key="4">
    <source>
        <dbReference type="Pfam" id="PF03061"/>
    </source>
</evidence>
<evidence type="ECO:0000256" key="1">
    <source>
        <dbReference type="ARBA" id="ARBA00008324"/>
    </source>
</evidence>
<dbReference type="PANTHER" id="PTHR43240">
    <property type="entry name" value="1,4-DIHYDROXY-2-NAPHTHOYL-COA THIOESTERASE 1"/>
    <property type="match status" value="1"/>
</dbReference>
<dbReference type="InterPro" id="IPR029069">
    <property type="entry name" value="HotDog_dom_sf"/>
</dbReference>
<evidence type="ECO:0000256" key="3">
    <source>
        <dbReference type="SAM" id="MobiDB-lite"/>
    </source>
</evidence>
<gene>
    <name evidence="5" type="ORF">IF651_01345</name>
</gene>
<accession>A0A927G6N5</accession>
<dbReference type="CDD" id="cd03443">
    <property type="entry name" value="PaaI_thioesterase"/>
    <property type="match status" value="1"/>
</dbReference>
<keyword evidence="6" id="KW-1185">Reference proteome</keyword>
<comment type="caution">
    <text evidence="5">The sequence shown here is derived from an EMBL/GenBank/DDBJ whole genome shotgun (WGS) entry which is preliminary data.</text>
</comment>
<reference evidence="5" key="1">
    <citation type="journal article" date="2018" name="Curr. Microbiol.">
        <title>Cellulosimicrobium arenosum sp. nov., Isolated from Marine Sediment Sand.</title>
        <authorList>
            <person name="Oh M."/>
            <person name="Kim J.H."/>
            <person name="Yoon J.H."/>
            <person name="Schumann P."/>
            <person name="Kim W."/>
        </authorList>
    </citation>
    <scope>NUCLEOTIDE SEQUENCE</scope>
    <source>
        <strain evidence="5">KCTC 49039</strain>
    </source>
</reference>
<dbReference type="GO" id="GO:0005829">
    <property type="term" value="C:cytosol"/>
    <property type="evidence" value="ECO:0007669"/>
    <property type="project" value="TreeGrafter"/>
</dbReference>
<keyword evidence="2" id="KW-0378">Hydrolase</keyword>
<dbReference type="InterPro" id="IPR006683">
    <property type="entry name" value="Thioestr_dom"/>
</dbReference>
<dbReference type="InterPro" id="IPR003736">
    <property type="entry name" value="PAAI_dom"/>
</dbReference>
<reference evidence="5" key="2">
    <citation type="submission" date="2020-09" db="EMBL/GenBank/DDBJ databases">
        <authorList>
            <person name="Yu Y."/>
        </authorList>
    </citation>
    <scope>NUCLEOTIDE SEQUENCE</scope>
    <source>
        <strain evidence="5">KCTC 49039</strain>
    </source>
</reference>
<evidence type="ECO:0000256" key="2">
    <source>
        <dbReference type="ARBA" id="ARBA00022801"/>
    </source>
</evidence>
<dbReference type="AlphaFoldDB" id="A0A927G6N5"/>
<name>A0A927G6N5_9MICO</name>
<dbReference type="SUPFAM" id="SSF54637">
    <property type="entry name" value="Thioesterase/thiol ester dehydrase-isomerase"/>
    <property type="match status" value="1"/>
</dbReference>
<sequence>MTDTHGADDARTPPPATGSPDRAADALPLDLDGTLLERMGIELGELTAARATGRMPVAGNTQPAGLLHGGASVVLAETLGSIAAQLHGGRTRAAVGIEINATHHRAVRQGWVHGEARALHTGRTTVSYEIVVSDDDGRRVCTARLTCMLLDVP</sequence>
<dbReference type="PANTHER" id="PTHR43240:SF5">
    <property type="entry name" value="1,4-DIHYDROXY-2-NAPHTHOYL-COA THIOESTERASE 1"/>
    <property type="match status" value="1"/>
</dbReference>
<organism evidence="5 6">
    <name type="scientific">Cellulosimicrobium arenosum</name>
    <dbReference type="NCBI Taxonomy" id="2708133"/>
    <lineage>
        <taxon>Bacteria</taxon>
        <taxon>Bacillati</taxon>
        <taxon>Actinomycetota</taxon>
        <taxon>Actinomycetes</taxon>
        <taxon>Micrococcales</taxon>
        <taxon>Promicromonosporaceae</taxon>
        <taxon>Cellulosimicrobium</taxon>
    </lineage>
</organism>
<dbReference type="Pfam" id="PF03061">
    <property type="entry name" value="4HBT"/>
    <property type="match status" value="1"/>
</dbReference>
<dbReference type="Proteomes" id="UP000610846">
    <property type="component" value="Unassembled WGS sequence"/>
</dbReference>
<dbReference type="RefSeq" id="WP_191827271.1">
    <property type="nucleotide sequence ID" value="NZ_JACYHB010000001.1"/>
</dbReference>
<dbReference type="GO" id="GO:0061522">
    <property type="term" value="F:1,4-dihydroxy-2-naphthoyl-CoA thioesterase activity"/>
    <property type="evidence" value="ECO:0007669"/>
    <property type="project" value="TreeGrafter"/>
</dbReference>
<feature type="region of interest" description="Disordered" evidence="3">
    <location>
        <begin position="1"/>
        <end position="26"/>
    </location>
</feature>
<protein>
    <submittedName>
        <fullName evidence="5">Hotdog fold thioesterase</fullName>
    </submittedName>
</protein>
<feature type="compositionally biased region" description="Basic and acidic residues" evidence="3">
    <location>
        <begin position="1"/>
        <end position="11"/>
    </location>
</feature>
<dbReference type="Gene3D" id="3.10.129.10">
    <property type="entry name" value="Hotdog Thioesterase"/>
    <property type="match status" value="1"/>
</dbReference>
<evidence type="ECO:0000313" key="6">
    <source>
        <dbReference type="Proteomes" id="UP000610846"/>
    </source>
</evidence>
<feature type="domain" description="Thioesterase" evidence="4">
    <location>
        <begin position="65"/>
        <end position="141"/>
    </location>
</feature>
<evidence type="ECO:0000313" key="5">
    <source>
        <dbReference type="EMBL" id="MBD8077705.1"/>
    </source>
</evidence>